<sequence>MQKYQYFRLISILWIIFWVFCIGTTIATTDLTGVPISEVIETIVEAIIIIPIIVVMIYVNIRFSPWAKTNLNPDKNISIIDNVKREAKREYQDTLNKGPQQYSEFDISSHTEMVDEPEDVPTNVPYSARQAIKAKYGSNYDVYRNSSNYDVYRNNGSSPAAHNVSDQTRQAIKNNYGQLYDVYASRPSVKRPHTTYKLTRKYYQESYLDFKLRLKQSQIAAAIQVLVFRIILVPFINFWANFMIVWPFAFVIAPIKMRSVVKATFGESKK</sequence>
<accession>A0A8H9F868</accession>
<organism evidence="2 3">
    <name type="scientific">Lactobacillus helveticus</name>
    <name type="common">Lactobacillus suntoryeus</name>
    <dbReference type="NCBI Taxonomy" id="1587"/>
    <lineage>
        <taxon>Bacteria</taxon>
        <taxon>Bacillati</taxon>
        <taxon>Bacillota</taxon>
        <taxon>Bacilli</taxon>
        <taxon>Lactobacillales</taxon>
        <taxon>Lactobacillaceae</taxon>
        <taxon>Lactobacillus</taxon>
    </lineage>
</organism>
<evidence type="ECO:0000313" key="2">
    <source>
        <dbReference type="EMBL" id="GFO99345.1"/>
    </source>
</evidence>
<dbReference type="RefSeq" id="WP_057729724.1">
    <property type="nucleotide sequence ID" value="NZ_BLYO01000230.1"/>
</dbReference>
<feature type="transmembrane region" description="Helical" evidence="1">
    <location>
        <begin position="7"/>
        <end position="27"/>
    </location>
</feature>
<comment type="caution">
    <text evidence="2">The sequence shown here is derived from an EMBL/GenBank/DDBJ whole genome shotgun (WGS) entry which is preliminary data.</text>
</comment>
<keyword evidence="1" id="KW-0472">Membrane</keyword>
<name>A0A8H9F868_LACHE</name>
<evidence type="ECO:0000256" key="1">
    <source>
        <dbReference type="SAM" id="Phobius"/>
    </source>
</evidence>
<dbReference type="AlphaFoldDB" id="A0A8H9F868"/>
<gene>
    <name evidence="2" type="ORF">LHEH8_11010</name>
</gene>
<keyword evidence="1" id="KW-1133">Transmembrane helix</keyword>
<dbReference type="EMBL" id="BLYO01000230">
    <property type="protein sequence ID" value="GFO99345.1"/>
    <property type="molecule type" value="Genomic_DNA"/>
</dbReference>
<feature type="transmembrane region" description="Helical" evidence="1">
    <location>
        <begin position="219"/>
        <end position="238"/>
    </location>
</feature>
<keyword evidence="1" id="KW-0812">Transmembrane</keyword>
<proteinExistence type="predicted"/>
<protein>
    <submittedName>
        <fullName evidence="2">Uncharacterized protein</fullName>
    </submittedName>
</protein>
<evidence type="ECO:0000313" key="3">
    <source>
        <dbReference type="Proteomes" id="UP000618094"/>
    </source>
</evidence>
<feature type="transmembrane region" description="Helical" evidence="1">
    <location>
        <begin position="39"/>
        <end position="61"/>
    </location>
</feature>
<dbReference type="Proteomes" id="UP000618094">
    <property type="component" value="Unassembled WGS sequence"/>
</dbReference>
<reference evidence="2" key="1">
    <citation type="submission" date="2020-07" db="EMBL/GenBank/DDBJ databases">
        <title>Draft genome sequence of Lactobacillus helveticus strain H-8.</title>
        <authorList>
            <person name="Endo A."/>
            <person name="Maeno S."/>
            <person name="Kido Y."/>
        </authorList>
    </citation>
    <scope>NUCLEOTIDE SEQUENCE</scope>
    <source>
        <strain evidence="2">H-8</strain>
    </source>
</reference>